<name>U4L8L6_PYROM</name>
<keyword evidence="5 8" id="KW-1133">Transmembrane helix</keyword>
<reference evidence="9 10" key="1">
    <citation type="journal article" date="2013" name="PLoS Genet.">
        <title>The genome and development-dependent transcriptomes of Pyronema confluens: a window into fungal evolution.</title>
        <authorList>
            <person name="Traeger S."/>
            <person name="Altegoer F."/>
            <person name="Freitag M."/>
            <person name="Gabaldon T."/>
            <person name="Kempken F."/>
            <person name="Kumar A."/>
            <person name="Marcet-Houben M."/>
            <person name="Poggeler S."/>
            <person name="Stajich J.E."/>
            <person name="Nowrousian M."/>
        </authorList>
    </citation>
    <scope>NUCLEOTIDE SEQUENCE [LARGE SCALE GENOMIC DNA]</scope>
    <source>
        <strain evidence="10">CBS 100304</strain>
        <tissue evidence="9">Vegetative mycelium</tissue>
    </source>
</reference>
<protein>
    <submittedName>
        <fullName evidence="9">Similar to Insulin-induced gene 1 protein acc. no. A0JNC3</fullName>
    </submittedName>
</protein>
<dbReference type="Proteomes" id="UP000018144">
    <property type="component" value="Unassembled WGS sequence"/>
</dbReference>
<dbReference type="AlphaFoldDB" id="U4L8L6"/>
<evidence type="ECO:0000256" key="2">
    <source>
        <dbReference type="ARBA" id="ARBA00007475"/>
    </source>
</evidence>
<accession>U4L8L6</accession>
<sequence length="274" mass="28935">MTDLHRPIPRRPFDLPEDSDPEPVPRSRSTVNLTTSTLFGIYGTSLDSQAPTRTNSSANLLDLSSSLTPLSQNKPTYSSPSAPAQKPARSPKAPSTPPSLSSILLRIVSLFIFGLAYGGLVTHLHTRSLPGEGIWRAAGGYGYLGLWGAGGVVMGSLLPWIDGGSGLAVGNKKGDWTPVIRSVGAFVGVAYAIRKLPWQSTAQVTLALALVNPFLWFLVDRTLSGLLFAATVGAAGTAAVWAAGHQMETVYVASVLFCSCVTFGNVGRRLAVRD</sequence>
<feature type="transmembrane region" description="Helical" evidence="8">
    <location>
        <begin position="140"/>
        <end position="158"/>
    </location>
</feature>
<dbReference type="STRING" id="1076935.U4L8L6"/>
<comment type="subcellular location">
    <subcellularLocation>
        <location evidence="1">Endoplasmic reticulum membrane</location>
        <topology evidence="1">Multi-pass membrane protein</topology>
    </subcellularLocation>
</comment>
<evidence type="ECO:0000256" key="8">
    <source>
        <dbReference type="SAM" id="Phobius"/>
    </source>
</evidence>
<evidence type="ECO:0000313" key="10">
    <source>
        <dbReference type="Proteomes" id="UP000018144"/>
    </source>
</evidence>
<dbReference type="GO" id="GO:0016126">
    <property type="term" value="P:sterol biosynthetic process"/>
    <property type="evidence" value="ECO:0007669"/>
    <property type="project" value="TreeGrafter"/>
</dbReference>
<keyword evidence="3 8" id="KW-0812">Transmembrane</keyword>
<evidence type="ECO:0000256" key="7">
    <source>
        <dbReference type="SAM" id="MobiDB-lite"/>
    </source>
</evidence>
<evidence type="ECO:0000256" key="4">
    <source>
        <dbReference type="ARBA" id="ARBA00022824"/>
    </source>
</evidence>
<keyword evidence="4" id="KW-0256">Endoplasmic reticulum</keyword>
<dbReference type="PANTHER" id="PTHR15301">
    <property type="entry name" value="INSULIN-INDUCED GENE 1"/>
    <property type="match status" value="1"/>
</dbReference>
<dbReference type="PANTHER" id="PTHR15301:SF3">
    <property type="entry name" value="PROTEIN NSG1-RELATED"/>
    <property type="match status" value="1"/>
</dbReference>
<keyword evidence="6 8" id="KW-0472">Membrane</keyword>
<keyword evidence="10" id="KW-1185">Reference proteome</keyword>
<feature type="transmembrane region" description="Helical" evidence="8">
    <location>
        <begin position="103"/>
        <end position="120"/>
    </location>
</feature>
<dbReference type="eggNOG" id="ENOG502S4EI">
    <property type="taxonomic scope" value="Eukaryota"/>
</dbReference>
<evidence type="ECO:0000256" key="6">
    <source>
        <dbReference type="ARBA" id="ARBA00023136"/>
    </source>
</evidence>
<proteinExistence type="inferred from homology"/>
<dbReference type="Pfam" id="PF07281">
    <property type="entry name" value="INSIG"/>
    <property type="match status" value="1"/>
</dbReference>
<feature type="region of interest" description="Disordered" evidence="7">
    <location>
        <begin position="69"/>
        <end position="96"/>
    </location>
</feature>
<feature type="transmembrane region" description="Helical" evidence="8">
    <location>
        <begin position="200"/>
        <end position="219"/>
    </location>
</feature>
<evidence type="ECO:0000256" key="1">
    <source>
        <dbReference type="ARBA" id="ARBA00004477"/>
    </source>
</evidence>
<feature type="transmembrane region" description="Helical" evidence="8">
    <location>
        <begin position="226"/>
        <end position="244"/>
    </location>
</feature>
<dbReference type="OrthoDB" id="205546at2759"/>
<evidence type="ECO:0000256" key="5">
    <source>
        <dbReference type="ARBA" id="ARBA00022989"/>
    </source>
</evidence>
<feature type="region of interest" description="Disordered" evidence="7">
    <location>
        <begin position="1"/>
        <end position="31"/>
    </location>
</feature>
<dbReference type="InterPro" id="IPR025929">
    <property type="entry name" value="INSIG_fam"/>
</dbReference>
<feature type="compositionally biased region" description="Basic and acidic residues" evidence="7">
    <location>
        <begin position="1"/>
        <end position="14"/>
    </location>
</feature>
<organism evidence="9 10">
    <name type="scientific">Pyronema omphalodes (strain CBS 100304)</name>
    <name type="common">Pyronema confluens</name>
    <dbReference type="NCBI Taxonomy" id="1076935"/>
    <lineage>
        <taxon>Eukaryota</taxon>
        <taxon>Fungi</taxon>
        <taxon>Dikarya</taxon>
        <taxon>Ascomycota</taxon>
        <taxon>Pezizomycotina</taxon>
        <taxon>Pezizomycetes</taxon>
        <taxon>Pezizales</taxon>
        <taxon>Pyronemataceae</taxon>
        <taxon>Pyronema</taxon>
    </lineage>
</organism>
<feature type="compositionally biased region" description="Polar residues" evidence="7">
    <location>
        <begin position="72"/>
        <end position="82"/>
    </location>
</feature>
<dbReference type="OMA" id="AGHQMET"/>
<evidence type="ECO:0000313" key="9">
    <source>
        <dbReference type="EMBL" id="CCX15023.1"/>
    </source>
</evidence>
<gene>
    <name evidence="9" type="ORF">PCON_01287</name>
</gene>
<feature type="transmembrane region" description="Helical" evidence="8">
    <location>
        <begin position="250"/>
        <end position="267"/>
    </location>
</feature>
<evidence type="ECO:0000256" key="3">
    <source>
        <dbReference type="ARBA" id="ARBA00022692"/>
    </source>
</evidence>
<dbReference type="GO" id="GO:0005789">
    <property type="term" value="C:endoplasmic reticulum membrane"/>
    <property type="evidence" value="ECO:0007669"/>
    <property type="project" value="UniProtKB-SubCell"/>
</dbReference>
<dbReference type="EMBL" id="HF936124">
    <property type="protein sequence ID" value="CCX15023.1"/>
    <property type="molecule type" value="Genomic_DNA"/>
</dbReference>
<comment type="similarity">
    <text evidence="2">Belongs to the INSIG family.</text>
</comment>